<accession>A0AAE4K0D6</accession>
<keyword evidence="1" id="KW-0812">Transmembrane</keyword>
<keyword evidence="3" id="KW-1185">Reference proteome</keyword>
<evidence type="ECO:0000256" key="1">
    <source>
        <dbReference type="SAM" id="Phobius"/>
    </source>
</evidence>
<dbReference type="InterPro" id="IPR025067">
    <property type="entry name" value="DUF4079"/>
</dbReference>
<organism evidence="2 3">
    <name type="scientific">Pseudocalidococcus azoricus BACA0444</name>
    <dbReference type="NCBI Taxonomy" id="2918990"/>
    <lineage>
        <taxon>Bacteria</taxon>
        <taxon>Bacillati</taxon>
        <taxon>Cyanobacteriota</taxon>
        <taxon>Cyanophyceae</taxon>
        <taxon>Acaryochloridales</taxon>
        <taxon>Thermosynechococcaceae</taxon>
        <taxon>Pseudocalidococcus</taxon>
        <taxon>Pseudocalidococcus azoricus</taxon>
    </lineage>
</organism>
<reference evidence="3" key="1">
    <citation type="submission" date="2023-07" db="EMBL/GenBank/DDBJ databases">
        <authorList>
            <person name="Luz R."/>
            <person name="Cordeiro R."/>
            <person name="Fonseca A."/>
            <person name="Goncalves V."/>
        </authorList>
    </citation>
    <scope>NUCLEOTIDE SEQUENCE [LARGE SCALE GENOMIC DNA]</scope>
    <source>
        <strain evidence="3">BACA0444</strain>
    </source>
</reference>
<gene>
    <name evidence="2" type="ORF">RIF25_13675</name>
</gene>
<evidence type="ECO:0000313" key="3">
    <source>
        <dbReference type="Proteomes" id="UP001268256"/>
    </source>
</evidence>
<dbReference type="Pfam" id="PF13301">
    <property type="entry name" value="DUF4079"/>
    <property type="match status" value="1"/>
</dbReference>
<protein>
    <submittedName>
        <fullName evidence="2">DUF4079 domain-containing protein</fullName>
    </submittedName>
</protein>
<sequence>MSFLIAKINLPSFLWLWRIAAWSMGGVLCCYLLLTISGLGLSYTRLQKIKRPNGLRFTHLIFGTGLVGLIFLLLIIGLMGTYGYYGSLGHSWHLLAGLIVVALGVGSAISALQIHPQRAWARPLHLSLNGLLLMALGIVAWTGWAVVQKYLPERWWL</sequence>
<feature type="transmembrane region" description="Helical" evidence="1">
    <location>
        <begin position="60"/>
        <end position="85"/>
    </location>
</feature>
<dbReference type="AlphaFoldDB" id="A0AAE4K0D6"/>
<feature type="transmembrane region" description="Helical" evidence="1">
    <location>
        <begin position="126"/>
        <end position="147"/>
    </location>
</feature>
<evidence type="ECO:0000313" key="2">
    <source>
        <dbReference type="EMBL" id="MDS3861852.1"/>
    </source>
</evidence>
<comment type="caution">
    <text evidence="2">The sequence shown here is derived from an EMBL/GenBank/DDBJ whole genome shotgun (WGS) entry which is preliminary data.</text>
</comment>
<keyword evidence="1" id="KW-1133">Transmembrane helix</keyword>
<feature type="transmembrane region" description="Helical" evidence="1">
    <location>
        <begin position="91"/>
        <end position="114"/>
    </location>
</feature>
<keyword evidence="1" id="KW-0472">Membrane</keyword>
<proteinExistence type="predicted"/>
<name>A0AAE4K0D6_9CYAN</name>
<dbReference type="RefSeq" id="WP_322879078.1">
    <property type="nucleotide sequence ID" value="NZ_JAVMIP010000017.1"/>
</dbReference>
<feature type="transmembrane region" description="Helical" evidence="1">
    <location>
        <begin position="15"/>
        <end position="39"/>
    </location>
</feature>
<dbReference type="EMBL" id="JAVMIP010000017">
    <property type="protein sequence ID" value="MDS3861852.1"/>
    <property type="molecule type" value="Genomic_DNA"/>
</dbReference>
<dbReference type="Proteomes" id="UP001268256">
    <property type="component" value="Unassembled WGS sequence"/>
</dbReference>